<proteinExistence type="predicted"/>
<organism evidence="2 3">
    <name type="scientific">Stenotrophobium rhamnosiphilum</name>
    <dbReference type="NCBI Taxonomy" id="2029166"/>
    <lineage>
        <taxon>Bacteria</taxon>
        <taxon>Pseudomonadati</taxon>
        <taxon>Pseudomonadota</taxon>
        <taxon>Gammaproteobacteria</taxon>
        <taxon>Nevskiales</taxon>
        <taxon>Nevskiaceae</taxon>
        <taxon>Stenotrophobium</taxon>
    </lineage>
</organism>
<evidence type="ECO:0000313" key="3">
    <source>
        <dbReference type="Proteomes" id="UP000244248"/>
    </source>
</evidence>
<keyword evidence="1" id="KW-0472">Membrane</keyword>
<dbReference type="EMBL" id="QANS01000002">
    <property type="protein sequence ID" value="PTU32291.1"/>
    <property type="molecule type" value="Genomic_DNA"/>
</dbReference>
<dbReference type="AlphaFoldDB" id="A0A2T5MI85"/>
<keyword evidence="1" id="KW-0812">Transmembrane</keyword>
<reference evidence="2 3" key="1">
    <citation type="submission" date="2018-04" db="EMBL/GenBank/DDBJ databases">
        <title>Novel species isolated from glacier.</title>
        <authorList>
            <person name="Liu Q."/>
            <person name="Xin Y.-H."/>
        </authorList>
    </citation>
    <scope>NUCLEOTIDE SEQUENCE [LARGE SCALE GENOMIC DNA]</scope>
    <source>
        <strain evidence="2 3">GT1R17</strain>
    </source>
</reference>
<evidence type="ECO:0000256" key="1">
    <source>
        <dbReference type="SAM" id="Phobius"/>
    </source>
</evidence>
<keyword evidence="3" id="KW-1185">Reference proteome</keyword>
<feature type="transmembrane region" description="Helical" evidence="1">
    <location>
        <begin position="70"/>
        <end position="89"/>
    </location>
</feature>
<evidence type="ECO:0000313" key="2">
    <source>
        <dbReference type="EMBL" id="PTU32291.1"/>
    </source>
</evidence>
<name>A0A2T5MI85_9GAMM</name>
<sequence>MAGTLLFTQIMGLHHHMHSDISDTAHPASIELHFADAGLHNNEHHDAASTGHATHGDVEINAVDNALAKIKVNLLPSGLLMLVMLLLFVRRPKNIPRVKDFDAPRLQHPFTLHPPANGPPGLLS</sequence>
<dbReference type="Proteomes" id="UP000244248">
    <property type="component" value="Unassembled WGS sequence"/>
</dbReference>
<keyword evidence="1" id="KW-1133">Transmembrane helix</keyword>
<protein>
    <submittedName>
        <fullName evidence="2">Uncharacterized protein</fullName>
    </submittedName>
</protein>
<accession>A0A2T5MI85</accession>
<gene>
    <name evidence="2" type="ORF">CJD38_06460</name>
</gene>
<comment type="caution">
    <text evidence="2">The sequence shown here is derived from an EMBL/GenBank/DDBJ whole genome shotgun (WGS) entry which is preliminary data.</text>
</comment>